<protein>
    <submittedName>
        <fullName evidence="1">Putative transposase</fullName>
    </submittedName>
</protein>
<sequence>MKRKRFSEEQIIMILQEHAAGMKVKDLVRKHGIAEQTFYRWKSKYGGMDVSDARKLKSLEAENTRLKKLLADQMLDNAALKELLSKEW</sequence>
<organism evidence="1 2">
    <name type="scientific">Kordiimonas lacus</name>
    <dbReference type="NCBI Taxonomy" id="637679"/>
    <lineage>
        <taxon>Bacteria</taxon>
        <taxon>Pseudomonadati</taxon>
        <taxon>Pseudomonadota</taxon>
        <taxon>Alphaproteobacteria</taxon>
        <taxon>Kordiimonadales</taxon>
        <taxon>Kordiimonadaceae</taxon>
        <taxon>Kordiimonas</taxon>
    </lineage>
</organism>
<dbReference type="Proteomes" id="UP000183685">
    <property type="component" value="Unassembled WGS sequence"/>
</dbReference>
<gene>
    <name evidence="1" type="ORF">SAMN04488071_0170</name>
</gene>
<dbReference type="SUPFAM" id="SSF46689">
    <property type="entry name" value="Homeodomain-like"/>
    <property type="match status" value="1"/>
</dbReference>
<dbReference type="GO" id="GO:0006313">
    <property type="term" value="P:DNA transposition"/>
    <property type="evidence" value="ECO:0007669"/>
    <property type="project" value="InterPro"/>
</dbReference>
<evidence type="ECO:0000313" key="1">
    <source>
        <dbReference type="EMBL" id="SDD25952.1"/>
    </source>
</evidence>
<dbReference type="GO" id="GO:0004803">
    <property type="term" value="F:transposase activity"/>
    <property type="evidence" value="ECO:0007669"/>
    <property type="project" value="InterPro"/>
</dbReference>
<name>A0A1G6T9Z2_9PROT</name>
<dbReference type="InterPro" id="IPR009057">
    <property type="entry name" value="Homeodomain-like_sf"/>
</dbReference>
<dbReference type="STRING" id="637679.GCA_001550055_00718"/>
<evidence type="ECO:0000313" key="2">
    <source>
        <dbReference type="Proteomes" id="UP000183685"/>
    </source>
</evidence>
<dbReference type="Gene3D" id="1.10.10.60">
    <property type="entry name" value="Homeodomain-like"/>
    <property type="match status" value="1"/>
</dbReference>
<dbReference type="InterPro" id="IPR002514">
    <property type="entry name" value="Transposase_8"/>
</dbReference>
<dbReference type="PANTHER" id="PTHR33609">
    <property type="entry name" value="LOW CALCIUM RESPONSE LOCUS PROTEIN S"/>
    <property type="match status" value="1"/>
</dbReference>
<accession>A0A1G6T9Z2</accession>
<dbReference type="EMBL" id="FNAK01000001">
    <property type="protein sequence ID" value="SDD25952.1"/>
    <property type="molecule type" value="Genomic_DNA"/>
</dbReference>
<dbReference type="GO" id="GO:0003677">
    <property type="term" value="F:DNA binding"/>
    <property type="evidence" value="ECO:0007669"/>
    <property type="project" value="InterPro"/>
</dbReference>
<dbReference type="AlphaFoldDB" id="A0A1G6T9Z2"/>
<keyword evidence="2" id="KW-1185">Reference proteome</keyword>
<dbReference type="InterPro" id="IPR052546">
    <property type="entry name" value="Transposase_8_domain"/>
</dbReference>
<dbReference type="PANTHER" id="PTHR33609:SF1">
    <property type="entry name" value="TRANSPOSASE"/>
    <property type="match status" value="1"/>
</dbReference>
<proteinExistence type="predicted"/>
<reference evidence="1 2" key="1">
    <citation type="submission" date="2016-10" db="EMBL/GenBank/DDBJ databases">
        <authorList>
            <person name="de Groot N.N."/>
        </authorList>
    </citation>
    <scope>NUCLEOTIDE SEQUENCE [LARGE SCALE GENOMIC DNA]</scope>
    <source>
        <strain evidence="1 2">CGMCC 1.9109</strain>
    </source>
</reference>
<dbReference type="Pfam" id="PF01527">
    <property type="entry name" value="HTH_Tnp_1"/>
    <property type="match status" value="1"/>
</dbReference>